<name>A0ABS8A4I1_9FLAO</name>
<evidence type="ECO:0000313" key="2">
    <source>
        <dbReference type="EMBL" id="MCA6068886.1"/>
    </source>
</evidence>
<accession>A0ABS8A4I1</accession>
<comment type="caution">
    <text evidence="2">The sequence shown here is derived from an EMBL/GenBank/DDBJ whole genome shotgun (WGS) entry which is preliminary data.</text>
</comment>
<evidence type="ECO:0000256" key="1">
    <source>
        <dbReference type="SAM" id="SignalP"/>
    </source>
</evidence>
<evidence type="ECO:0008006" key="4">
    <source>
        <dbReference type="Google" id="ProtNLM"/>
    </source>
</evidence>
<keyword evidence="1" id="KW-0732">Signal</keyword>
<reference evidence="2 3" key="1">
    <citation type="submission" date="2021-09" db="EMBL/GenBank/DDBJ databases">
        <title>Genome sequencing and assembly of Chryseobacterium sp. RG1.</title>
        <authorList>
            <person name="Chhetri G."/>
        </authorList>
    </citation>
    <scope>NUCLEOTIDE SEQUENCE [LARGE SCALE GENOMIC DNA]</scope>
    <source>
        <strain evidence="2 3">RG1</strain>
    </source>
</reference>
<gene>
    <name evidence="2" type="ORF">JI747_017100</name>
</gene>
<feature type="chain" id="PRO_5046898934" description="Cell wall anchor protein" evidence="1">
    <location>
        <begin position="21"/>
        <end position="240"/>
    </location>
</feature>
<protein>
    <recommendedName>
        <fullName evidence="4">Cell wall anchor protein</fullName>
    </recommendedName>
</protein>
<dbReference type="RefSeq" id="WP_225690089.1">
    <property type="nucleotide sequence ID" value="NZ_JAERSE020000005.1"/>
</dbReference>
<dbReference type="EMBL" id="JAERSE020000005">
    <property type="protein sequence ID" value="MCA6068886.1"/>
    <property type="molecule type" value="Genomic_DNA"/>
</dbReference>
<sequence>MKKKLALIAVLSGLFINAQNSWSLTGNSGTTPGTNFIGTTDNQNLIFKTNNLNRIVIGDNGKMRFGTGSAINPNYDFSFWGNPIFSVDDMATSVFQIYNNPNDYIHFRVDGYNMIDYLQEDYGKVVIGSKTLANCSDCNNYKLFVKGGIRTEQVKVDVAVSNGWADYVFKKDYQLMPLKEVEHFITNNGHLPEVPSTEEAIKNGIELKEMNILLLKKIEELTLYTIEQQKRIEALEKKVK</sequence>
<keyword evidence="3" id="KW-1185">Reference proteome</keyword>
<evidence type="ECO:0000313" key="3">
    <source>
        <dbReference type="Proteomes" id="UP000618240"/>
    </source>
</evidence>
<organism evidence="2 3">
    <name type="scientific">Chryseobacterium tagetis</name>
    <dbReference type="NCBI Taxonomy" id="2801334"/>
    <lineage>
        <taxon>Bacteria</taxon>
        <taxon>Pseudomonadati</taxon>
        <taxon>Bacteroidota</taxon>
        <taxon>Flavobacteriia</taxon>
        <taxon>Flavobacteriales</taxon>
        <taxon>Weeksellaceae</taxon>
        <taxon>Chryseobacterium group</taxon>
        <taxon>Chryseobacterium</taxon>
    </lineage>
</organism>
<dbReference type="Proteomes" id="UP000618240">
    <property type="component" value="Unassembled WGS sequence"/>
</dbReference>
<feature type="signal peptide" evidence="1">
    <location>
        <begin position="1"/>
        <end position="20"/>
    </location>
</feature>
<proteinExistence type="predicted"/>